<dbReference type="PANTHER" id="PTHR43284">
    <property type="entry name" value="ASPARAGINE SYNTHETASE (GLUTAMINE-HYDROLYZING)"/>
    <property type="match status" value="1"/>
</dbReference>
<evidence type="ECO:0000313" key="10">
    <source>
        <dbReference type="EMBL" id="KAJ7090779.1"/>
    </source>
</evidence>
<reference evidence="10" key="1">
    <citation type="submission" date="2023-03" db="EMBL/GenBank/DDBJ databases">
        <title>Massive genome expansion in bonnet fungi (Mycena s.s.) driven by repeated elements and novel gene families across ecological guilds.</title>
        <authorList>
            <consortium name="Lawrence Berkeley National Laboratory"/>
            <person name="Harder C.B."/>
            <person name="Miyauchi S."/>
            <person name="Viragh M."/>
            <person name="Kuo A."/>
            <person name="Thoen E."/>
            <person name="Andreopoulos B."/>
            <person name="Lu D."/>
            <person name="Skrede I."/>
            <person name="Drula E."/>
            <person name="Henrissat B."/>
            <person name="Morin E."/>
            <person name="Kohler A."/>
            <person name="Barry K."/>
            <person name="LaButti K."/>
            <person name="Morin E."/>
            <person name="Salamov A."/>
            <person name="Lipzen A."/>
            <person name="Mereny Z."/>
            <person name="Hegedus B."/>
            <person name="Baldrian P."/>
            <person name="Stursova M."/>
            <person name="Weitz H."/>
            <person name="Taylor A."/>
            <person name="Grigoriev I.V."/>
            <person name="Nagy L.G."/>
            <person name="Martin F."/>
            <person name="Kauserud H."/>
        </authorList>
    </citation>
    <scope>NUCLEOTIDE SEQUENCE</scope>
    <source>
        <strain evidence="10">CBHHK173m</strain>
    </source>
</reference>
<dbReference type="InterPro" id="IPR029055">
    <property type="entry name" value="Ntn_hydrolases_N"/>
</dbReference>
<sequence length="681" mass="75200">MCGLIAVLHPDAVAQPSVDEVRTGLEASLEIIKHRGPDSRGTYVSPDARVGLGHVRLSIIDLQTGQQPLSDEDEVIHCVVTGEIYDHDRIRAEMQKEGFPFKTKSDSELVVQLYKRDGINLLFSLRGEFAFVLYDVRRRLLFAARDRFGIKPLYYTVSNGRILFASEMKALMGLGWNAEWDLQSIVHGGDMGDERTVFRGVFKLAAGHLALCGASGYIRTERYWDLSYPAAGSRHPDTVDAMVSNVRTLLTESVRLRLRADVPLAVYLSGGIDSSAVAGIATHLLREENPNAKLTAFTLAYVEDEVTDESPIAKRTAAHLGAELHLVEATEQKLVDVLEESTWHSEQVNTTFHGAGKILLSNAVRAEGYKVALSGEGSDEIFGGYVWLPIEYLRTPDLSAESLGIAVPTDVERRDMVAALARAAPIPQLSTARDDAQEDVEKSTLIKVSTHHTVATVAPFYGPMFHPRVLEATGPPELARCIAEGIDPRVRQHSLAGTWHSLNVALYVTAHTVMTRCILNQAGDRNDMKNSIESRVSFLDHHLVEYVNTLPPSVKIMPIAGDGPNKWTLTEKWVLREAVKPFVTEEIYVRKKISFNPPPRPAATGLGPLQVHLSKRITQASVERLGLFDWGYIKGILAEYLDSPIFLAHGAIDARARMLMGVLSFIVFQERFHVPPAPSGE</sequence>
<feature type="site" description="Important for beta-aspartyl-AMP intermediate formation" evidence="8">
    <location>
        <position position="376"/>
    </location>
</feature>
<dbReference type="InterPro" id="IPR006426">
    <property type="entry name" value="Asn_synth_AEB"/>
</dbReference>
<dbReference type="SUPFAM" id="SSF52402">
    <property type="entry name" value="Adenine nucleotide alpha hydrolases-like"/>
    <property type="match status" value="1"/>
</dbReference>
<dbReference type="GO" id="GO:0006529">
    <property type="term" value="P:asparagine biosynthetic process"/>
    <property type="evidence" value="ECO:0007669"/>
    <property type="project" value="UniProtKB-KW"/>
</dbReference>
<comment type="similarity">
    <text evidence="1">Belongs to the asparagine synthetase family.</text>
</comment>
<dbReference type="InterPro" id="IPR001962">
    <property type="entry name" value="Asn_synthase"/>
</dbReference>
<organism evidence="10 11">
    <name type="scientific">Mycena belliarum</name>
    <dbReference type="NCBI Taxonomy" id="1033014"/>
    <lineage>
        <taxon>Eukaryota</taxon>
        <taxon>Fungi</taxon>
        <taxon>Dikarya</taxon>
        <taxon>Basidiomycota</taxon>
        <taxon>Agaricomycotina</taxon>
        <taxon>Agaricomycetes</taxon>
        <taxon>Agaricomycetidae</taxon>
        <taxon>Agaricales</taxon>
        <taxon>Marasmiineae</taxon>
        <taxon>Mycenaceae</taxon>
        <taxon>Mycena</taxon>
    </lineage>
</organism>
<dbReference type="Gene3D" id="3.60.20.10">
    <property type="entry name" value="Glutamine Phosphoribosylpyrophosphate, subunit 1, domain 1"/>
    <property type="match status" value="1"/>
</dbReference>
<dbReference type="GO" id="GO:0005829">
    <property type="term" value="C:cytosol"/>
    <property type="evidence" value="ECO:0007669"/>
    <property type="project" value="TreeGrafter"/>
</dbReference>
<keyword evidence="6" id="KW-0028">Amino-acid biosynthesis</keyword>
<dbReference type="CDD" id="cd00712">
    <property type="entry name" value="AsnB"/>
    <property type="match status" value="1"/>
</dbReference>
<dbReference type="GO" id="GO:0005524">
    <property type="term" value="F:ATP binding"/>
    <property type="evidence" value="ECO:0007669"/>
    <property type="project" value="UniProtKB-KW"/>
</dbReference>
<proteinExistence type="inferred from homology"/>
<gene>
    <name evidence="10" type="ORF">B0H15DRAFT_948553</name>
</gene>
<evidence type="ECO:0000256" key="6">
    <source>
        <dbReference type="PIRSR" id="PIRSR001589-1"/>
    </source>
</evidence>
<dbReference type="InterPro" id="IPR014729">
    <property type="entry name" value="Rossmann-like_a/b/a_fold"/>
</dbReference>
<dbReference type="InterPro" id="IPR051786">
    <property type="entry name" value="ASN_synthetase/amidase"/>
</dbReference>
<dbReference type="InterPro" id="IPR017932">
    <property type="entry name" value="GATase_2_dom"/>
</dbReference>
<dbReference type="Pfam" id="PF13537">
    <property type="entry name" value="GATase_7"/>
    <property type="match status" value="1"/>
</dbReference>
<dbReference type="Proteomes" id="UP001222325">
    <property type="component" value="Unassembled WGS sequence"/>
</dbReference>
<evidence type="ECO:0000256" key="3">
    <source>
        <dbReference type="ARBA" id="ARBA00022840"/>
    </source>
</evidence>
<comment type="caution">
    <text evidence="10">The sequence shown here is derived from an EMBL/GenBank/DDBJ whole genome shotgun (WGS) entry which is preliminary data.</text>
</comment>
<evidence type="ECO:0000259" key="9">
    <source>
        <dbReference type="PROSITE" id="PS51278"/>
    </source>
</evidence>
<name>A0AAD6U9S1_9AGAR</name>
<dbReference type="NCBIfam" id="TIGR01536">
    <property type="entry name" value="asn_synth_AEB"/>
    <property type="match status" value="1"/>
</dbReference>
<evidence type="ECO:0000313" key="11">
    <source>
        <dbReference type="Proteomes" id="UP001222325"/>
    </source>
</evidence>
<keyword evidence="6" id="KW-0061">Asparagine biosynthesis</keyword>
<keyword evidence="2 5" id="KW-0547">Nucleotide-binding</keyword>
<accession>A0AAD6U9S1</accession>
<dbReference type="EMBL" id="JARJCN010000021">
    <property type="protein sequence ID" value="KAJ7090779.1"/>
    <property type="molecule type" value="Genomic_DNA"/>
</dbReference>
<keyword evidence="11" id="KW-1185">Reference proteome</keyword>
<dbReference type="CDD" id="cd01991">
    <property type="entry name" value="Asn_synthase_B_C"/>
    <property type="match status" value="1"/>
</dbReference>
<keyword evidence="3 5" id="KW-0067">ATP-binding</keyword>
<dbReference type="AlphaFoldDB" id="A0AAD6U9S1"/>
<evidence type="ECO:0000256" key="4">
    <source>
        <dbReference type="ARBA" id="ARBA00022962"/>
    </source>
</evidence>
<evidence type="ECO:0000256" key="2">
    <source>
        <dbReference type="ARBA" id="ARBA00022741"/>
    </source>
</evidence>
<feature type="domain" description="Glutamine amidotransferase type-2" evidence="9">
    <location>
        <begin position="2"/>
        <end position="215"/>
    </location>
</feature>
<dbReference type="PROSITE" id="PS51278">
    <property type="entry name" value="GATASE_TYPE_2"/>
    <property type="match status" value="1"/>
</dbReference>
<keyword evidence="4 6" id="KW-0315">Glutamine amidotransferase</keyword>
<dbReference type="InterPro" id="IPR033738">
    <property type="entry name" value="AsnB_N"/>
</dbReference>
<evidence type="ECO:0000256" key="7">
    <source>
        <dbReference type="PIRSR" id="PIRSR001589-2"/>
    </source>
</evidence>
<dbReference type="Pfam" id="PF00733">
    <property type="entry name" value="Asn_synthase"/>
    <property type="match status" value="1"/>
</dbReference>
<feature type="binding site" evidence="7">
    <location>
        <begin position="374"/>
        <end position="375"/>
    </location>
    <ligand>
        <name>ATP</name>
        <dbReference type="ChEBI" id="CHEBI:30616"/>
    </ligand>
</feature>
<protein>
    <submittedName>
        <fullName evidence="10">Asparagine synthase</fullName>
    </submittedName>
</protein>
<dbReference type="SUPFAM" id="SSF56235">
    <property type="entry name" value="N-terminal nucleophile aminohydrolases (Ntn hydrolases)"/>
    <property type="match status" value="1"/>
</dbReference>
<evidence type="ECO:0000256" key="1">
    <source>
        <dbReference type="ARBA" id="ARBA00005752"/>
    </source>
</evidence>
<dbReference type="GO" id="GO:0004066">
    <property type="term" value="F:asparagine synthase (glutamine-hydrolyzing) activity"/>
    <property type="evidence" value="ECO:0007669"/>
    <property type="project" value="InterPro"/>
</dbReference>
<dbReference type="PANTHER" id="PTHR43284:SF1">
    <property type="entry name" value="ASPARAGINE SYNTHETASE"/>
    <property type="match status" value="1"/>
</dbReference>
<feature type="active site" description="For GATase activity" evidence="6">
    <location>
        <position position="2"/>
    </location>
</feature>
<feature type="binding site" evidence="7">
    <location>
        <position position="106"/>
    </location>
    <ligand>
        <name>L-glutamine</name>
        <dbReference type="ChEBI" id="CHEBI:58359"/>
    </ligand>
</feature>
<dbReference type="PIRSF" id="PIRSF001589">
    <property type="entry name" value="Asn_synthetase_glu-h"/>
    <property type="match status" value="1"/>
</dbReference>
<dbReference type="Gene3D" id="3.40.50.620">
    <property type="entry name" value="HUPs"/>
    <property type="match status" value="2"/>
</dbReference>
<evidence type="ECO:0000256" key="8">
    <source>
        <dbReference type="PIRSR" id="PIRSR001589-3"/>
    </source>
</evidence>
<evidence type="ECO:0000256" key="5">
    <source>
        <dbReference type="PIRNR" id="PIRNR001589"/>
    </source>
</evidence>